<sequence>MLALSLLLAAVGFATLIVALAAGSTTWAWVCVGVAVVGVVLFVVDLVRHRARRRRR</sequence>
<feature type="transmembrane region" description="Helical" evidence="1">
    <location>
        <begin position="27"/>
        <end position="47"/>
    </location>
</feature>
<organism evidence="2 3">
    <name type="scientific">Corynebacterium bovis DSM 20582 = CIP 54.80</name>
    <dbReference type="NCBI Taxonomy" id="927655"/>
    <lineage>
        <taxon>Bacteria</taxon>
        <taxon>Bacillati</taxon>
        <taxon>Actinomycetota</taxon>
        <taxon>Actinomycetes</taxon>
        <taxon>Mycobacteriales</taxon>
        <taxon>Corynebacteriaceae</taxon>
        <taxon>Corynebacterium</taxon>
    </lineage>
</organism>
<keyword evidence="1" id="KW-0812">Transmembrane</keyword>
<dbReference type="GeneID" id="60809623"/>
<dbReference type="Proteomes" id="UP000612712">
    <property type="component" value="Unassembled WGS sequence"/>
</dbReference>
<dbReference type="GO" id="GO:0008233">
    <property type="term" value="F:peptidase activity"/>
    <property type="evidence" value="ECO:0007669"/>
    <property type="project" value="UniProtKB-KW"/>
</dbReference>
<reference evidence="2" key="1">
    <citation type="submission" date="2020-08" db="EMBL/GenBank/DDBJ databases">
        <title>Sequencing the genomes of 1000 actinobacteria strains.</title>
        <authorList>
            <person name="Klenk H.-P."/>
        </authorList>
    </citation>
    <scope>NUCLEOTIDE SEQUENCE</scope>
    <source>
        <strain evidence="2">DSM 20582</strain>
    </source>
</reference>
<evidence type="ECO:0000256" key="1">
    <source>
        <dbReference type="SAM" id="Phobius"/>
    </source>
</evidence>
<gene>
    <name evidence="2" type="ORF">FHU32_000248</name>
</gene>
<dbReference type="GO" id="GO:0006508">
    <property type="term" value="P:proteolysis"/>
    <property type="evidence" value="ECO:0007669"/>
    <property type="project" value="UniProtKB-KW"/>
</dbReference>
<dbReference type="AlphaFoldDB" id="A0A8H9Y6Q0"/>
<keyword evidence="1" id="KW-1133">Transmembrane helix</keyword>
<keyword evidence="1" id="KW-0472">Membrane</keyword>
<keyword evidence="2" id="KW-0378">Hydrolase</keyword>
<dbReference type="EMBL" id="JACHWT010000001">
    <property type="protein sequence ID" value="MBB3115060.1"/>
    <property type="molecule type" value="Genomic_DNA"/>
</dbReference>
<evidence type="ECO:0000313" key="2">
    <source>
        <dbReference type="EMBL" id="MBB3115060.1"/>
    </source>
</evidence>
<dbReference type="RefSeq" id="WP_010265504.1">
    <property type="nucleotide sequence ID" value="NZ_AENJ01000050.1"/>
</dbReference>
<name>A0A8H9Y6Q0_9CORY</name>
<protein>
    <submittedName>
        <fullName evidence="2">Membrane protein implicated in regulation of membrane protease activity</fullName>
    </submittedName>
</protein>
<comment type="caution">
    <text evidence="2">The sequence shown here is derived from an EMBL/GenBank/DDBJ whole genome shotgun (WGS) entry which is preliminary data.</text>
</comment>
<proteinExistence type="predicted"/>
<accession>A0A8H9Y6Q0</accession>
<evidence type="ECO:0000313" key="3">
    <source>
        <dbReference type="Proteomes" id="UP000612712"/>
    </source>
</evidence>
<keyword evidence="2" id="KW-0645">Protease</keyword>